<feature type="compositionally biased region" description="Low complexity" evidence="1">
    <location>
        <begin position="76"/>
        <end position="87"/>
    </location>
</feature>
<proteinExistence type="predicted"/>
<keyword evidence="3" id="KW-1185">Reference proteome</keyword>
<dbReference type="EMBL" id="JACHJR010000001">
    <property type="protein sequence ID" value="MBB4949247.1"/>
    <property type="molecule type" value="Genomic_DNA"/>
</dbReference>
<protein>
    <submittedName>
        <fullName evidence="2">Uncharacterized protein</fullName>
    </submittedName>
</protein>
<dbReference type="Proteomes" id="UP000573327">
    <property type="component" value="Unassembled WGS sequence"/>
</dbReference>
<dbReference type="AlphaFoldDB" id="A0A7W7SF68"/>
<name>A0A7W7SF68_9ACTN</name>
<sequence length="97" mass="9617">MLAAAYAAYSGLLPAVYANHRSTAYSGNTAMNASNASANGPAMSARAVSAAHINSNAADSTPSPNTAIPTTGSECTPATRNTTAGAAPPRPPRAAER</sequence>
<feature type="compositionally biased region" description="Pro residues" evidence="1">
    <location>
        <begin position="88"/>
        <end position="97"/>
    </location>
</feature>
<reference evidence="2 3" key="1">
    <citation type="submission" date="2020-08" db="EMBL/GenBank/DDBJ databases">
        <title>Sequencing the genomes of 1000 actinobacteria strains.</title>
        <authorList>
            <person name="Klenk H.-P."/>
        </authorList>
    </citation>
    <scope>NUCLEOTIDE SEQUENCE [LARGE SCALE GENOMIC DNA]</scope>
    <source>
        <strain evidence="2 3">DSM 44786</strain>
    </source>
</reference>
<evidence type="ECO:0000313" key="3">
    <source>
        <dbReference type="Proteomes" id="UP000573327"/>
    </source>
</evidence>
<accession>A0A7W7SF68</accession>
<feature type="region of interest" description="Disordered" evidence="1">
    <location>
        <begin position="27"/>
        <end position="97"/>
    </location>
</feature>
<organism evidence="2 3">
    <name type="scientific">Kitasatospora gansuensis</name>
    <dbReference type="NCBI Taxonomy" id="258050"/>
    <lineage>
        <taxon>Bacteria</taxon>
        <taxon>Bacillati</taxon>
        <taxon>Actinomycetota</taxon>
        <taxon>Actinomycetes</taxon>
        <taxon>Kitasatosporales</taxon>
        <taxon>Streptomycetaceae</taxon>
        <taxon>Kitasatospora</taxon>
    </lineage>
</organism>
<feature type="compositionally biased region" description="Polar residues" evidence="1">
    <location>
        <begin position="52"/>
        <end position="74"/>
    </location>
</feature>
<comment type="caution">
    <text evidence="2">The sequence shown here is derived from an EMBL/GenBank/DDBJ whole genome shotgun (WGS) entry which is preliminary data.</text>
</comment>
<evidence type="ECO:0000313" key="2">
    <source>
        <dbReference type="EMBL" id="MBB4949247.1"/>
    </source>
</evidence>
<evidence type="ECO:0000256" key="1">
    <source>
        <dbReference type="SAM" id="MobiDB-lite"/>
    </source>
</evidence>
<gene>
    <name evidence="2" type="ORF">F4556_004782</name>
</gene>
<feature type="compositionally biased region" description="Low complexity" evidence="1">
    <location>
        <begin position="27"/>
        <end position="45"/>
    </location>
</feature>